<name>A0A0C1R2C0_9CYAN</name>
<sequence>MEQVQASELKLGEIYEVEFLNGSKLIVKFTGIKAGRYYFLNNDDNQFTIANNSVQYYRFYKLG</sequence>
<organism evidence="1">
    <name type="scientific">Tolypothrix bouteillei VB521301</name>
    <dbReference type="NCBI Taxonomy" id="1479485"/>
    <lineage>
        <taxon>Bacteria</taxon>
        <taxon>Bacillati</taxon>
        <taxon>Cyanobacteriota</taxon>
        <taxon>Cyanophyceae</taxon>
        <taxon>Nostocales</taxon>
        <taxon>Tolypothrichaceae</taxon>
        <taxon>Tolypothrix</taxon>
    </lineage>
</organism>
<comment type="caution">
    <text evidence="1">The sequence shown here is derived from an EMBL/GenBank/DDBJ whole genome shotgun (WGS) entry which is preliminary data.</text>
</comment>
<proteinExistence type="predicted"/>
<accession>A0A0C1R2C0</accession>
<gene>
    <name evidence="1" type="ORF">DA73_0244920</name>
</gene>
<reference evidence="1" key="1">
    <citation type="journal article" date="2015" name="Genome Announc.">
        <title>Draft Genome Sequence of Tolypothrix boutellei Strain VB521301.</title>
        <authorList>
            <person name="Chandrababunaidu M.M."/>
            <person name="Singh D."/>
            <person name="Sen D."/>
            <person name="Bhan S."/>
            <person name="Das S."/>
            <person name="Gupta A."/>
            <person name="Adhikary S.P."/>
            <person name="Tripathy S."/>
        </authorList>
    </citation>
    <scope>NUCLEOTIDE SEQUENCE</scope>
    <source>
        <strain evidence="1">VB521301</strain>
    </source>
</reference>
<evidence type="ECO:0000313" key="1">
    <source>
        <dbReference type="EMBL" id="KIE06395.1"/>
    </source>
</evidence>
<dbReference type="EMBL" id="JHEG02000066">
    <property type="protein sequence ID" value="KIE06395.1"/>
    <property type="molecule type" value="Genomic_DNA"/>
</dbReference>
<dbReference type="OrthoDB" id="516478at2"/>
<dbReference type="AlphaFoldDB" id="A0A0C1R2C0"/>
<protein>
    <submittedName>
        <fullName evidence="1">Uncharacterized protein</fullName>
    </submittedName>
</protein>